<accession>A0AAV6GWK9</accession>
<dbReference type="GO" id="GO:0045666">
    <property type="term" value="P:positive regulation of neuron differentiation"/>
    <property type="evidence" value="ECO:0007669"/>
    <property type="project" value="InterPro"/>
</dbReference>
<feature type="domain" description="BEN" evidence="7">
    <location>
        <begin position="114"/>
        <end position="215"/>
    </location>
</feature>
<reference evidence="8" key="1">
    <citation type="submission" date="2020-10" db="EMBL/GenBank/DDBJ databases">
        <title>Chromosome-scale genome assembly of the Allis shad, Alosa alosa.</title>
        <authorList>
            <person name="Margot Z."/>
            <person name="Christophe K."/>
            <person name="Cabau C."/>
            <person name="Louis A."/>
            <person name="Berthelot C."/>
            <person name="Parey E."/>
            <person name="Roest Crollius H."/>
            <person name="Montfort J."/>
            <person name="Robinson-Rechavi M."/>
            <person name="Bucao C."/>
            <person name="Bouchez O."/>
            <person name="Gislard M."/>
            <person name="Lluch J."/>
            <person name="Milhes M."/>
            <person name="Lampietro C."/>
            <person name="Lopez Roques C."/>
            <person name="Donnadieu C."/>
            <person name="Braasch I."/>
            <person name="Desvignes T."/>
            <person name="Postlethwait J."/>
            <person name="Bobe J."/>
            <person name="Guiguen Y."/>
        </authorList>
    </citation>
    <scope>NUCLEOTIDE SEQUENCE</scope>
    <source>
        <strain evidence="8">M-15738</strain>
        <tissue evidence="8">Blood</tissue>
    </source>
</reference>
<dbReference type="AlphaFoldDB" id="A0AAV6GWK9"/>
<sequence>MSPQVLGGLQACSEADLITMVLSMHREMDNLREQIRCLTACGKLAQNLERLMETTDFWLNNTTRATSPSLRTFEGRDVPTVYTSSFVANGRLAQMETANHHQGVQIGANDVDPEENTPPLFQDFITTDLLERCNTGTTAQKLTNDLLCGLYERDYLASHSISGIVNNNRGQPKPALPAHEVQAILRAVKYCFPGKTDSEIKGYIRQKLQNEAKRLLKKHHPATPAPAASTRGVGSEIPSA</sequence>
<comment type="caution">
    <text evidence="8">The sequence shown here is derived from an EMBL/GenBank/DDBJ whole genome shotgun (WGS) entry which is preliminary data.</text>
</comment>
<dbReference type="GO" id="GO:0003714">
    <property type="term" value="F:transcription corepressor activity"/>
    <property type="evidence" value="ECO:0007669"/>
    <property type="project" value="InterPro"/>
</dbReference>
<dbReference type="SMART" id="SM01025">
    <property type="entry name" value="BEN"/>
    <property type="match status" value="1"/>
</dbReference>
<organism evidence="8 9">
    <name type="scientific">Alosa alosa</name>
    <name type="common">allis shad</name>
    <dbReference type="NCBI Taxonomy" id="278164"/>
    <lineage>
        <taxon>Eukaryota</taxon>
        <taxon>Metazoa</taxon>
        <taxon>Chordata</taxon>
        <taxon>Craniata</taxon>
        <taxon>Vertebrata</taxon>
        <taxon>Euteleostomi</taxon>
        <taxon>Actinopterygii</taxon>
        <taxon>Neopterygii</taxon>
        <taxon>Teleostei</taxon>
        <taxon>Clupei</taxon>
        <taxon>Clupeiformes</taxon>
        <taxon>Clupeoidei</taxon>
        <taxon>Clupeidae</taxon>
        <taxon>Alosa</taxon>
    </lineage>
</organism>
<dbReference type="Gene3D" id="1.10.10.2590">
    <property type="entry name" value="BEN domain"/>
    <property type="match status" value="1"/>
</dbReference>
<protein>
    <recommendedName>
        <fullName evidence="7">BEN domain-containing protein</fullName>
    </recommendedName>
</protein>
<keyword evidence="4" id="KW-0804">Transcription</keyword>
<dbReference type="PANTHER" id="PTHR35346">
    <property type="entry name" value="BEN DOMAIN-CONTAINING PROTEIN 6"/>
    <property type="match status" value="1"/>
</dbReference>
<keyword evidence="9" id="KW-1185">Reference proteome</keyword>
<dbReference type="InterPro" id="IPR037496">
    <property type="entry name" value="BEND6-like"/>
</dbReference>
<dbReference type="GO" id="GO:0003677">
    <property type="term" value="F:DNA binding"/>
    <property type="evidence" value="ECO:0007669"/>
    <property type="project" value="InterPro"/>
</dbReference>
<dbReference type="EMBL" id="JADWDJ010000006">
    <property type="protein sequence ID" value="KAG5279295.1"/>
    <property type="molecule type" value="Genomic_DNA"/>
</dbReference>
<evidence type="ECO:0000256" key="2">
    <source>
        <dbReference type="ARBA" id="ARBA00022491"/>
    </source>
</evidence>
<evidence type="ECO:0000313" key="8">
    <source>
        <dbReference type="EMBL" id="KAG5279295.1"/>
    </source>
</evidence>
<gene>
    <name evidence="8" type="ORF">AALO_G00076210</name>
</gene>
<evidence type="ECO:0000256" key="3">
    <source>
        <dbReference type="ARBA" id="ARBA00023015"/>
    </source>
</evidence>
<comment type="subcellular location">
    <subcellularLocation>
        <location evidence="1">Nucleus</location>
    </subcellularLocation>
</comment>
<dbReference type="PROSITE" id="PS51457">
    <property type="entry name" value="BEN"/>
    <property type="match status" value="1"/>
</dbReference>
<dbReference type="Pfam" id="PF10523">
    <property type="entry name" value="BEN"/>
    <property type="match status" value="1"/>
</dbReference>
<evidence type="ECO:0000313" key="9">
    <source>
        <dbReference type="Proteomes" id="UP000823561"/>
    </source>
</evidence>
<name>A0AAV6GWK9_9TELE</name>
<keyword evidence="5" id="KW-0539">Nucleus</keyword>
<evidence type="ECO:0000259" key="7">
    <source>
        <dbReference type="PROSITE" id="PS51457"/>
    </source>
</evidence>
<evidence type="ECO:0000256" key="1">
    <source>
        <dbReference type="ARBA" id="ARBA00004123"/>
    </source>
</evidence>
<evidence type="ECO:0000256" key="4">
    <source>
        <dbReference type="ARBA" id="ARBA00023163"/>
    </source>
</evidence>
<evidence type="ECO:0000256" key="6">
    <source>
        <dbReference type="SAM" id="MobiDB-lite"/>
    </source>
</evidence>
<dbReference type="InterPro" id="IPR018379">
    <property type="entry name" value="BEN_domain"/>
</dbReference>
<feature type="region of interest" description="Disordered" evidence="6">
    <location>
        <begin position="217"/>
        <end position="240"/>
    </location>
</feature>
<dbReference type="GO" id="GO:0005634">
    <property type="term" value="C:nucleus"/>
    <property type="evidence" value="ECO:0007669"/>
    <property type="project" value="UniProtKB-SubCell"/>
</dbReference>
<dbReference type="PANTHER" id="PTHR35346:SF1">
    <property type="entry name" value="BEN DOMAIN-CONTAINING PROTEIN 6"/>
    <property type="match status" value="1"/>
</dbReference>
<keyword evidence="2" id="KW-0678">Repressor</keyword>
<dbReference type="Proteomes" id="UP000823561">
    <property type="component" value="Chromosome 6"/>
</dbReference>
<evidence type="ECO:0000256" key="5">
    <source>
        <dbReference type="ARBA" id="ARBA00023242"/>
    </source>
</evidence>
<keyword evidence="3" id="KW-0805">Transcription regulation</keyword>
<proteinExistence type="predicted"/>
<dbReference type="GO" id="GO:0045746">
    <property type="term" value="P:negative regulation of Notch signaling pathway"/>
    <property type="evidence" value="ECO:0007669"/>
    <property type="project" value="InterPro"/>
</dbReference>